<gene>
    <name evidence="7" type="ORF">DYH56_13305</name>
</gene>
<protein>
    <submittedName>
        <fullName evidence="7">MipA/OmpV family protein</fullName>
    </submittedName>
</protein>
<dbReference type="InterPro" id="IPR010583">
    <property type="entry name" value="MipA"/>
</dbReference>
<evidence type="ECO:0000256" key="1">
    <source>
        <dbReference type="ARBA" id="ARBA00004442"/>
    </source>
</evidence>
<comment type="subcellular location">
    <subcellularLocation>
        <location evidence="1">Cell outer membrane</location>
    </subcellularLocation>
</comment>
<comment type="caution">
    <text evidence="7">The sequence shown here is derived from an EMBL/GenBank/DDBJ whole genome shotgun (WGS) entry which is preliminary data.</text>
</comment>
<feature type="signal peptide" evidence="6">
    <location>
        <begin position="1"/>
        <end position="18"/>
    </location>
</feature>
<dbReference type="Pfam" id="PF06629">
    <property type="entry name" value="MipA"/>
    <property type="match status" value="1"/>
</dbReference>
<evidence type="ECO:0000256" key="3">
    <source>
        <dbReference type="ARBA" id="ARBA00022729"/>
    </source>
</evidence>
<name>A0ABX9KDW6_9FUSO</name>
<sequence>MKRIILVLFILLSVLSFSENNGSDREGESEYKFSLGFMTGYGSKLYQIEEKQSRYIPLVGLESETLYIKGTEIGYRHKLNSKLTLTGFSQLFGGIALQGAGGAIGATQLNNSDMKDGYKGINSRDTQVEFGLRLGYNTDFQKVKLIGEVRGGKRGGSGKISALRPFVVTDKLLIIPQINLSLLDKNMVDYYFGVSEDEVNDPRSTKLNEVYEPNKFAYASAIGASARYNFTPNWTVFGLAEIQYVGNEIGDSPIVDNRANYFIGLGLRYDF</sequence>
<dbReference type="Proteomes" id="UP000263486">
    <property type="component" value="Unassembled WGS sequence"/>
</dbReference>
<feature type="chain" id="PRO_5046956705" evidence="6">
    <location>
        <begin position="19"/>
        <end position="271"/>
    </location>
</feature>
<dbReference type="RefSeq" id="WP_114643370.1">
    <property type="nucleotide sequence ID" value="NZ_JAACIO010000031.1"/>
</dbReference>
<keyword evidence="8" id="KW-1185">Reference proteome</keyword>
<dbReference type="PANTHER" id="PTHR38776:SF1">
    <property type="entry name" value="MLTA-INTERACTING PROTEIN-RELATED"/>
    <property type="match status" value="1"/>
</dbReference>
<evidence type="ECO:0000256" key="4">
    <source>
        <dbReference type="ARBA" id="ARBA00023136"/>
    </source>
</evidence>
<comment type="similarity">
    <text evidence="2">Belongs to the MipA/OmpV family.</text>
</comment>
<accession>A0ABX9KDW6</accession>
<evidence type="ECO:0000256" key="6">
    <source>
        <dbReference type="SAM" id="SignalP"/>
    </source>
</evidence>
<dbReference type="PANTHER" id="PTHR38776">
    <property type="entry name" value="MLTA-INTERACTING PROTEIN-RELATED"/>
    <property type="match status" value="1"/>
</dbReference>
<keyword evidence="3 6" id="KW-0732">Signal</keyword>
<evidence type="ECO:0000256" key="2">
    <source>
        <dbReference type="ARBA" id="ARBA00005722"/>
    </source>
</evidence>
<evidence type="ECO:0000256" key="5">
    <source>
        <dbReference type="ARBA" id="ARBA00023237"/>
    </source>
</evidence>
<keyword evidence="4" id="KW-0472">Membrane</keyword>
<reference evidence="7 8" key="1">
    <citation type="submission" date="2018-08" db="EMBL/GenBank/DDBJ databases">
        <title>Draft genome sequence of Psychrilyobacter sp. strain SD5 isolated from Black Sea water.</title>
        <authorList>
            <person name="Yadav S."/>
            <person name="Villanueva L."/>
            <person name="Damste J.S.S."/>
        </authorList>
    </citation>
    <scope>NUCLEOTIDE SEQUENCE [LARGE SCALE GENOMIC DNA]</scope>
    <source>
        <strain evidence="7 8">SD5</strain>
    </source>
</reference>
<dbReference type="EMBL" id="QUAJ01000031">
    <property type="protein sequence ID" value="REI39799.1"/>
    <property type="molecule type" value="Genomic_DNA"/>
</dbReference>
<proteinExistence type="inferred from homology"/>
<organism evidence="7 8">
    <name type="scientific">Psychrilyobacter piezotolerans</name>
    <dbReference type="NCBI Taxonomy" id="2293438"/>
    <lineage>
        <taxon>Bacteria</taxon>
        <taxon>Fusobacteriati</taxon>
        <taxon>Fusobacteriota</taxon>
        <taxon>Fusobacteriia</taxon>
        <taxon>Fusobacteriales</taxon>
        <taxon>Fusobacteriaceae</taxon>
        <taxon>Psychrilyobacter</taxon>
    </lineage>
</organism>
<keyword evidence="5" id="KW-0998">Cell outer membrane</keyword>
<evidence type="ECO:0000313" key="8">
    <source>
        <dbReference type="Proteomes" id="UP000263486"/>
    </source>
</evidence>
<evidence type="ECO:0000313" key="7">
    <source>
        <dbReference type="EMBL" id="REI39799.1"/>
    </source>
</evidence>